<dbReference type="PANTHER" id="PTHR11365">
    <property type="entry name" value="5-OXOPROLINASE RELATED"/>
    <property type="match status" value="1"/>
</dbReference>
<dbReference type="Proteomes" id="UP001642483">
    <property type="component" value="Unassembled WGS sequence"/>
</dbReference>
<evidence type="ECO:0000313" key="2">
    <source>
        <dbReference type="EMBL" id="CAK8687383.1"/>
    </source>
</evidence>
<sequence>MTSFVLMVVPACTNSTPKATHEFKTVAHPGITSSDIKYNISHSSMLRFNESRTILSSPAGGAMWYAMTSFEDQHSIWVQQERYGAANISNIRTSTDLSRYDGEYEHVFKSTTAGVTIQAPQVMSSYFDGGHLDIRVHFIEDLSGDSRSSDHHRQEWHNLGGI</sequence>
<dbReference type="InterPro" id="IPR045079">
    <property type="entry name" value="Oxoprolinase-like"/>
</dbReference>
<protein>
    <recommendedName>
        <fullName evidence="1">Hydantoinase A/oxoprolinase domain-containing protein</fullName>
    </recommendedName>
</protein>
<dbReference type="Pfam" id="PF01968">
    <property type="entry name" value="Hydantoinase_A"/>
    <property type="match status" value="1"/>
</dbReference>
<evidence type="ECO:0000313" key="3">
    <source>
        <dbReference type="Proteomes" id="UP001642483"/>
    </source>
</evidence>
<reference evidence="2 3" key="1">
    <citation type="submission" date="2024-02" db="EMBL/GenBank/DDBJ databases">
        <authorList>
            <person name="Daric V."/>
            <person name="Darras S."/>
        </authorList>
    </citation>
    <scope>NUCLEOTIDE SEQUENCE [LARGE SCALE GENOMIC DNA]</scope>
</reference>
<keyword evidence="3" id="KW-1185">Reference proteome</keyword>
<name>A0ABP0G6D7_CLALP</name>
<gene>
    <name evidence="2" type="ORF">CVLEPA_LOCUS19455</name>
</gene>
<accession>A0ABP0G6D7</accession>
<dbReference type="InterPro" id="IPR002821">
    <property type="entry name" value="Hydantoinase_A"/>
</dbReference>
<organism evidence="2 3">
    <name type="scientific">Clavelina lepadiformis</name>
    <name type="common">Light-bulb sea squirt</name>
    <name type="synonym">Ascidia lepadiformis</name>
    <dbReference type="NCBI Taxonomy" id="159417"/>
    <lineage>
        <taxon>Eukaryota</taxon>
        <taxon>Metazoa</taxon>
        <taxon>Chordata</taxon>
        <taxon>Tunicata</taxon>
        <taxon>Ascidiacea</taxon>
        <taxon>Aplousobranchia</taxon>
        <taxon>Clavelinidae</taxon>
        <taxon>Clavelina</taxon>
    </lineage>
</organism>
<dbReference type="EMBL" id="CAWYQH010000104">
    <property type="protein sequence ID" value="CAK8687383.1"/>
    <property type="molecule type" value="Genomic_DNA"/>
</dbReference>
<feature type="domain" description="Hydantoinase A/oxoprolinase" evidence="1">
    <location>
        <begin position="49"/>
        <end position="124"/>
    </location>
</feature>
<dbReference type="PANTHER" id="PTHR11365:SF2">
    <property type="entry name" value="5-OXOPROLINASE"/>
    <property type="match status" value="1"/>
</dbReference>
<evidence type="ECO:0000259" key="1">
    <source>
        <dbReference type="Pfam" id="PF01968"/>
    </source>
</evidence>
<comment type="caution">
    <text evidence="2">The sequence shown here is derived from an EMBL/GenBank/DDBJ whole genome shotgun (WGS) entry which is preliminary data.</text>
</comment>
<proteinExistence type="predicted"/>